<dbReference type="Gene3D" id="3.40.50.10600">
    <property type="entry name" value="SpoIIaa-like domains"/>
    <property type="match status" value="1"/>
</dbReference>
<evidence type="ECO:0000313" key="2">
    <source>
        <dbReference type="Proteomes" id="UP000559626"/>
    </source>
</evidence>
<dbReference type="InterPro" id="IPR021866">
    <property type="entry name" value="SpoIIAA-like"/>
</dbReference>
<evidence type="ECO:0000313" key="1">
    <source>
        <dbReference type="EMBL" id="NML65435.1"/>
    </source>
</evidence>
<dbReference type="Proteomes" id="UP000559626">
    <property type="component" value="Unassembled WGS sequence"/>
</dbReference>
<accession>A0A7Y0AE45</accession>
<organism evidence="1 2">
    <name type="scientific">Hymenobacter polaris</name>
    <dbReference type="NCBI Taxonomy" id="2682546"/>
    <lineage>
        <taxon>Bacteria</taxon>
        <taxon>Pseudomonadati</taxon>
        <taxon>Bacteroidota</taxon>
        <taxon>Cytophagia</taxon>
        <taxon>Cytophagales</taxon>
        <taxon>Hymenobacteraceae</taxon>
        <taxon>Hymenobacter</taxon>
    </lineage>
</organism>
<gene>
    <name evidence="1" type="ORF">HHL22_09485</name>
</gene>
<dbReference type="EMBL" id="JABBGH010000001">
    <property type="protein sequence ID" value="NML65435.1"/>
    <property type="molecule type" value="Genomic_DNA"/>
</dbReference>
<dbReference type="InterPro" id="IPR036513">
    <property type="entry name" value="STAS_dom_sf"/>
</dbReference>
<dbReference type="InterPro" id="IPR038396">
    <property type="entry name" value="SpoIIAA-like_sf"/>
</dbReference>
<dbReference type="SUPFAM" id="SSF52091">
    <property type="entry name" value="SpoIIaa-like"/>
    <property type="match status" value="1"/>
</dbReference>
<name>A0A7Y0AE45_9BACT</name>
<proteinExistence type="predicted"/>
<reference evidence="1 2" key="1">
    <citation type="submission" date="2020-04" db="EMBL/GenBank/DDBJ databases">
        <title>Hymenobacter polaris sp. nov., isolated from Arctic soil.</title>
        <authorList>
            <person name="Dahal R.H."/>
        </authorList>
    </citation>
    <scope>NUCLEOTIDE SEQUENCE [LARGE SCALE GENOMIC DNA]</scope>
    <source>
        <strain evidence="1 2">RP-2-7</strain>
    </source>
</reference>
<protein>
    <submittedName>
        <fullName evidence="1">STAS/SEC14 domain-containing protein</fullName>
    </submittedName>
</protein>
<sequence>MFNAVDYPDQNLLSFTIAGHLTKEDYAGVVPTLDAKVKRWGKVNVYLEVGEMDAVTLPALWEEIKQDAQHFNDFNRAAIVSNGNLLLKAAAAVTSTFTPAEVKHFTADQKAEALRWALGADPTHEETASIYQS</sequence>
<dbReference type="RefSeq" id="WP_169530727.1">
    <property type="nucleotide sequence ID" value="NZ_JABBGH010000001.1"/>
</dbReference>
<dbReference type="AlphaFoldDB" id="A0A7Y0AE45"/>
<keyword evidence="2" id="KW-1185">Reference proteome</keyword>
<dbReference type="Pfam" id="PF11964">
    <property type="entry name" value="SpoIIAA-like"/>
    <property type="match status" value="1"/>
</dbReference>
<comment type="caution">
    <text evidence="1">The sequence shown here is derived from an EMBL/GenBank/DDBJ whole genome shotgun (WGS) entry which is preliminary data.</text>
</comment>